<dbReference type="Pfam" id="PF00583">
    <property type="entry name" value="Acetyltransf_1"/>
    <property type="match status" value="1"/>
</dbReference>
<dbReference type="SUPFAM" id="SSF55729">
    <property type="entry name" value="Acyl-CoA N-acyltransferases (Nat)"/>
    <property type="match status" value="1"/>
</dbReference>
<organism evidence="2 3">
    <name type="scientific">Celerinatantimonas yamalensis</name>
    <dbReference type="NCBI Taxonomy" id="559956"/>
    <lineage>
        <taxon>Bacteria</taxon>
        <taxon>Pseudomonadati</taxon>
        <taxon>Pseudomonadota</taxon>
        <taxon>Gammaproteobacteria</taxon>
        <taxon>Celerinatantimonadaceae</taxon>
        <taxon>Celerinatantimonas</taxon>
    </lineage>
</organism>
<dbReference type="PROSITE" id="PS51186">
    <property type="entry name" value="GNAT"/>
    <property type="match status" value="1"/>
</dbReference>
<evidence type="ECO:0000313" key="2">
    <source>
        <dbReference type="EMBL" id="MFM2484164.1"/>
    </source>
</evidence>
<evidence type="ECO:0000313" key="3">
    <source>
        <dbReference type="Proteomes" id="UP001629953"/>
    </source>
</evidence>
<dbReference type="EMBL" id="JBEQCT010000001">
    <property type="protein sequence ID" value="MFM2484164.1"/>
    <property type="molecule type" value="Genomic_DNA"/>
</dbReference>
<protein>
    <submittedName>
        <fullName evidence="2">GNAT family N-acetyltransferase</fullName>
    </submittedName>
</protein>
<dbReference type="Proteomes" id="UP001629953">
    <property type="component" value="Unassembled WGS sequence"/>
</dbReference>
<sequence length="139" mass="16207">MSSVIPLTIKHIEQLGRLNQQLLEDEGNSKNLSHSYLCQRMRGWLKDANYFGFGCVIEGQIAAYILACYEDDFIYVRQLVTDREYRRQGHASKLLQHIETYLGSAKQIRLDVLMNNQSAMFFYAKLGFKPFYMAMIKHT</sequence>
<dbReference type="InterPro" id="IPR016181">
    <property type="entry name" value="Acyl_CoA_acyltransferase"/>
</dbReference>
<gene>
    <name evidence="2" type="ORF">ABUE30_03635</name>
</gene>
<proteinExistence type="predicted"/>
<dbReference type="Gene3D" id="3.40.630.30">
    <property type="match status" value="1"/>
</dbReference>
<accession>A0ABW9G453</accession>
<comment type="caution">
    <text evidence="2">The sequence shown here is derived from an EMBL/GenBank/DDBJ whole genome shotgun (WGS) entry which is preliminary data.</text>
</comment>
<feature type="domain" description="N-acetyltransferase" evidence="1">
    <location>
        <begin position="2"/>
        <end position="139"/>
    </location>
</feature>
<reference evidence="2 3" key="1">
    <citation type="journal article" date="2013" name="Int. J. Syst. Evol. Microbiol.">
        <title>Celerinatantimonas yamalensis sp. nov., a cold-adapted diazotrophic bacterium from a cold permafrost brine.</title>
        <authorList>
            <person name="Shcherbakova V."/>
            <person name="Chuvilskaya N."/>
            <person name="Rivkina E."/>
            <person name="Demidov N."/>
            <person name="Uchaeva V."/>
            <person name="Suetin S."/>
            <person name="Suzina N."/>
            <person name="Gilichinsky D."/>
        </authorList>
    </citation>
    <scope>NUCLEOTIDE SEQUENCE [LARGE SCALE GENOMIC DNA]</scope>
    <source>
        <strain evidence="2 3">C7</strain>
    </source>
</reference>
<dbReference type="InterPro" id="IPR000182">
    <property type="entry name" value="GNAT_dom"/>
</dbReference>
<evidence type="ECO:0000259" key="1">
    <source>
        <dbReference type="PROSITE" id="PS51186"/>
    </source>
</evidence>
<name>A0ABW9G453_9GAMM</name>
<dbReference type="RefSeq" id="WP_408622303.1">
    <property type="nucleotide sequence ID" value="NZ_JBEQCT010000001.1"/>
</dbReference>
<dbReference type="CDD" id="cd04301">
    <property type="entry name" value="NAT_SF"/>
    <property type="match status" value="1"/>
</dbReference>
<keyword evidence="3" id="KW-1185">Reference proteome</keyword>